<sequence length="90" mass="10194">FFSLKIDIDFNSGIFITLNPAGKGYGGRQKLPDNLKQLFRPVAMSRPDNELIAETIMFSEGFKEAKSLGRKLVAIFNLSKELLSKQQHYD</sequence>
<keyword evidence="3" id="KW-1185">Reference proteome</keyword>
<dbReference type="InterPro" id="IPR035699">
    <property type="entry name" value="AAA_6"/>
</dbReference>
<gene>
    <name evidence="2" type="ORF">NEMVEDRAFT_v1g9207</name>
</gene>
<organism evidence="2 3">
    <name type="scientific">Nematostella vectensis</name>
    <name type="common">Starlet sea anemone</name>
    <dbReference type="NCBI Taxonomy" id="45351"/>
    <lineage>
        <taxon>Eukaryota</taxon>
        <taxon>Metazoa</taxon>
        <taxon>Cnidaria</taxon>
        <taxon>Anthozoa</taxon>
        <taxon>Hexacorallia</taxon>
        <taxon>Actiniaria</taxon>
        <taxon>Edwardsiidae</taxon>
        <taxon>Nematostella</taxon>
    </lineage>
</organism>
<dbReference type="PANTHER" id="PTHR10676:SF352">
    <property type="entry name" value="CYTOPLASMIC DYNEIN 2 HEAVY CHAIN 1"/>
    <property type="match status" value="1"/>
</dbReference>
<dbReference type="HOGENOM" id="CLU_180897_0_0_1"/>
<dbReference type="GO" id="GO:0051959">
    <property type="term" value="F:dynein light intermediate chain binding"/>
    <property type="evidence" value="ECO:0007669"/>
    <property type="project" value="InterPro"/>
</dbReference>
<evidence type="ECO:0000313" key="3">
    <source>
        <dbReference type="Proteomes" id="UP000001593"/>
    </source>
</evidence>
<accession>A7TD17</accession>
<reference evidence="2 3" key="1">
    <citation type="journal article" date="2007" name="Science">
        <title>Sea anemone genome reveals ancestral eumetazoan gene repertoire and genomic organization.</title>
        <authorList>
            <person name="Putnam N.H."/>
            <person name="Srivastava M."/>
            <person name="Hellsten U."/>
            <person name="Dirks B."/>
            <person name="Chapman J."/>
            <person name="Salamov A."/>
            <person name="Terry A."/>
            <person name="Shapiro H."/>
            <person name="Lindquist E."/>
            <person name="Kapitonov V.V."/>
            <person name="Jurka J."/>
            <person name="Genikhovich G."/>
            <person name="Grigoriev I.V."/>
            <person name="Lucas S.M."/>
            <person name="Steele R.E."/>
            <person name="Finnerty J.R."/>
            <person name="Technau U."/>
            <person name="Martindale M.Q."/>
            <person name="Rokhsar D.S."/>
        </authorList>
    </citation>
    <scope>NUCLEOTIDE SEQUENCE [LARGE SCALE GENOMIC DNA]</scope>
    <source>
        <strain evidence="3">CH2 X CH6</strain>
    </source>
</reference>
<dbReference type="Gene3D" id="3.40.50.300">
    <property type="entry name" value="P-loop containing nucleotide triphosphate hydrolases"/>
    <property type="match status" value="1"/>
</dbReference>
<dbReference type="PANTHER" id="PTHR10676">
    <property type="entry name" value="DYNEIN HEAVY CHAIN FAMILY PROTEIN"/>
    <property type="match status" value="1"/>
</dbReference>
<dbReference type="GO" id="GO:0045505">
    <property type="term" value="F:dynein intermediate chain binding"/>
    <property type="evidence" value="ECO:0007669"/>
    <property type="project" value="InterPro"/>
</dbReference>
<dbReference type="Gene3D" id="1.10.8.710">
    <property type="match status" value="1"/>
</dbReference>
<dbReference type="Proteomes" id="UP000001593">
    <property type="component" value="Unassembled WGS sequence"/>
</dbReference>
<feature type="non-terminal residue" evidence="2">
    <location>
        <position position="90"/>
    </location>
</feature>
<dbReference type="STRING" id="45351.A7TD17"/>
<dbReference type="GO" id="GO:0007018">
    <property type="term" value="P:microtubule-based movement"/>
    <property type="evidence" value="ECO:0007669"/>
    <property type="project" value="InterPro"/>
</dbReference>
<name>A7TD17_NEMVE</name>
<dbReference type="InterPro" id="IPR027417">
    <property type="entry name" value="P-loop_NTPase"/>
</dbReference>
<dbReference type="AlphaFoldDB" id="A7TD17"/>
<dbReference type="InParanoid" id="A7TD17"/>
<feature type="domain" description="Dynein heavy chain hydrolytic ATP-binding dynein motor region" evidence="1">
    <location>
        <begin position="5"/>
        <end position="90"/>
    </location>
</feature>
<dbReference type="InterPro" id="IPR026983">
    <property type="entry name" value="DHC"/>
</dbReference>
<evidence type="ECO:0000259" key="1">
    <source>
        <dbReference type="Pfam" id="PF12774"/>
    </source>
</evidence>
<feature type="non-terminal residue" evidence="2">
    <location>
        <position position="1"/>
    </location>
</feature>
<proteinExistence type="predicted"/>
<dbReference type="GO" id="GO:0005524">
    <property type="term" value="F:ATP binding"/>
    <property type="evidence" value="ECO:0007669"/>
    <property type="project" value="InterPro"/>
</dbReference>
<dbReference type="PhylomeDB" id="A7TD17"/>
<dbReference type="EMBL" id="DS477123">
    <property type="protein sequence ID" value="EDO26039.1"/>
    <property type="molecule type" value="Genomic_DNA"/>
</dbReference>
<dbReference type="eggNOG" id="KOG3595">
    <property type="taxonomic scope" value="Eukaryota"/>
</dbReference>
<dbReference type="GO" id="GO:0030286">
    <property type="term" value="C:dynein complex"/>
    <property type="evidence" value="ECO:0007669"/>
    <property type="project" value="InterPro"/>
</dbReference>
<dbReference type="Pfam" id="PF12774">
    <property type="entry name" value="AAA_6"/>
    <property type="match status" value="1"/>
</dbReference>
<dbReference type="InterPro" id="IPR043157">
    <property type="entry name" value="Dynein_AAA1S"/>
</dbReference>
<evidence type="ECO:0000313" key="2">
    <source>
        <dbReference type="EMBL" id="EDO26039.1"/>
    </source>
</evidence>
<protein>
    <recommendedName>
        <fullName evidence="1">Dynein heavy chain hydrolytic ATP-binding dynein motor region domain-containing protein</fullName>
    </recommendedName>
</protein>